<feature type="domain" description="EGF-like" evidence="4">
    <location>
        <begin position="26"/>
        <end position="62"/>
    </location>
</feature>
<dbReference type="Gene3D" id="2.10.25.10">
    <property type="entry name" value="Laminin"/>
    <property type="match status" value="1"/>
</dbReference>
<keyword evidence="1" id="KW-0677">Repeat</keyword>
<dbReference type="PROSITE" id="PS01186">
    <property type="entry name" value="EGF_2"/>
    <property type="match status" value="1"/>
</dbReference>
<dbReference type="InterPro" id="IPR000152">
    <property type="entry name" value="EGF-type_Asp/Asn_hydroxyl_site"/>
</dbReference>
<accession>A0ABY7DC34</accession>
<dbReference type="InterPro" id="IPR003410">
    <property type="entry name" value="HYR_dom"/>
</dbReference>
<dbReference type="InterPro" id="IPR001881">
    <property type="entry name" value="EGF-like_Ca-bd_dom"/>
</dbReference>
<gene>
    <name evidence="6" type="ORF">MAR_006949</name>
</gene>
<organism evidence="6 7">
    <name type="scientific">Mya arenaria</name>
    <name type="common">Soft-shell clam</name>
    <dbReference type="NCBI Taxonomy" id="6604"/>
    <lineage>
        <taxon>Eukaryota</taxon>
        <taxon>Metazoa</taxon>
        <taxon>Spiralia</taxon>
        <taxon>Lophotrochozoa</taxon>
        <taxon>Mollusca</taxon>
        <taxon>Bivalvia</taxon>
        <taxon>Autobranchia</taxon>
        <taxon>Heteroconchia</taxon>
        <taxon>Euheterodonta</taxon>
        <taxon>Imparidentia</taxon>
        <taxon>Neoheterodontei</taxon>
        <taxon>Myida</taxon>
        <taxon>Myoidea</taxon>
        <taxon>Myidae</taxon>
        <taxon>Mya</taxon>
    </lineage>
</organism>
<keyword evidence="2 3" id="KW-1015">Disulfide bond</keyword>
<keyword evidence="3" id="KW-0245">EGF-like domain</keyword>
<feature type="domain" description="HYR" evidence="5">
    <location>
        <begin position="63"/>
        <end position="146"/>
    </location>
</feature>
<dbReference type="Pfam" id="PF00008">
    <property type="entry name" value="EGF"/>
    <property type="match status" value="1"/>
</dbReference>
<dbReference type="InterPro" id="IPR000742">
    <property type="entry name" value="EGF"/>
</dbReference>
<dbReference type="PROSITE" id="PS00022">
    <property type="entry name" value="EGF_1"/>
    <property type="match status" value="1"/>
</dbReference>
<dbReference type="PROSITE" id="PS50026">
    <property type="entry name" value="EGF_3"/>
    <property type="match status" value="1"/>
</dbReference>
<evidence type="ECO:0000256" key="2">
    <source>
        <dbReference type="ARBA" id="ARBA00023157"/>
    </source>
</evidence>
<dbReference type="SMART" id="SM00181">
    <property type="entry name" value="EGF"/>
    <property type="match status" value="1"/>
</dbReference>
<dbReference type="EMBL" id="CP111012">
    <property type="protein sequence ID" value="WAQ94478.1"/>
    <property type="molecule type" value="Genomic_DNA"/>
</dbReference>
<dbReference type="PROSITE" id="PS50825">
    <property type="entry name" value="HYR"/>
    <property type="match status" value="1"/>
</dbReference>
<sequence length="242" mass="27353">MTNPSKAVRTCSHSGYWTGSLPTCEYAVSCNSYPCKNGAICTNLLGTYRCSCSNGWIGRDCETDIQPPIYDHCPTNKVILVTTMTTNQTWAEPIFTDPHGFGIEISKNYQNSSFEFPWGEFAIQYTAIKPSYGMREECTFWIKVKPHQCKPMQAPKHGAISCNGWKEQYARVCKFYCYSGYDLPLVSTQILFLIVERPGNLLPSPQDVVTPKFNDCLAEKTSIAETYIYKRFENVTVQCALC</sequence>
<evidence type="ECO:0000259" key="5">
    <source>
        <dbReference type="PROSITE" id="PS50825"/>
    </source>
</evidence>
<dbReference type="PANTHER" id="PTHR46343">
    <property type="entry name" value="HYR DOMAIN-CONTAINING PROTEIN"/>
    <property type="match status" value="1"/>
</dbReference>
<evidence type="ECO:0000259" key="4">
    <source>
        <dbReference type="PROSITE" id="PS50026"/>
    </source>
</evidence>
<name>A0ABY7DC34_MYAAR</name>
<dbReference type="SUPFAM" id="SSF57196">
    <property type="entry name" value="EGF/Laminin"/>
    <property type="match status" value="1"/>
</dbReference>
<proteinExistence type="predicted"/>
<reference evidence="6" key="1">
    <citation type="submission" date="2022-11" db="EMBL/GenBank/DDBJ databases">
        <title>Centuries of genome instability and evolution in soft-shell clam transmissible cancer (bioRxiv).</title>
        <authorList>
            <person name="Hart S.F.M."/>
            <person name="Yonemitsu M.A."/>
            <person name="Giersch R.M."/>
            <person name="Beal B.F."/>
            <person name="Arriagada G."/>
            <person name="Davis B.W."/>
            <person name="Ostrander E.A."/>
            <person name="Goff S.P."/>
            <person name="Metzger M.J."/>
        </authorList>
    </citation>
    <scope>NUCLEOTIDE SEQUENCE</scope>
    <source>
        <strain evidence="6">MELC-2E11</strain>
        <tissue evidence="6">Siphon/mantle</tissue>
    </source>
</reference>
<dbReference type="Proteomes" id="UP001164746">
    <property type="component" value="Chromosome 1"/>
</dbReference>
<protein>
    <submittedName>
        <fullName evidence="6">SRPX2-like protein</fullName>
    </submittedName>
</protein>
<evidence type="ECO:0000256" key="1">
    <source>
        <dbReference type="ARBA" id="ARBA00022737"/>
    </source>
</evidence>
<evidence type="ECO:0000313" key="7">
    <source>
        <dbReference type="Proteomes" id="UP001164746"/>
    </source>
</evidence>
<dbReference type="CDD" id="cd00054">
    <property type="entry name" value="EGF_CA"/>
    <property type="match status" value="1"/>
</dbReference>
<feature type="disulfide bond" evidence="3">
    <location>
        <begin position="52"/>
        <end position="61"/>
    </location>
</feature>
<dbReference type="Pfam" id="PF02494">
    <property type="entry name" value="HYR"/>
    <property type="match status" value="1"/>
</dbReference>
<evidence type="ECO:0000313" key="6">
    <source>
        <dbReference type="EMBL" id="WAQ94478.1"/>
    </source>
</evidence>
<dbReference type="PANTHER" id="PTHR46343:SF2">
    <property type="entry name" value="SUSHI_VON WILLEBRAND FACTOR TYPE A_EGF_PENTRAXIN DOMAIN-CONTAINING 1"/>
    <property type="match status" value="1"/>
</dbReference>
<dbReference type="SMART" id="SM00179">
    <property type="entry name" value="EGF_CA"/>
    <property type="match status" value="1"/>
</dbReference>
<dbReference type="PROSITE" id="PS00010">
    <property type="entry name" value="ASX_HYDROXYL"/>
    <property type="match status" value="1"/>
</dbReference>
<comment type="caution">
    <text evidence="3">Lacks conserved residue(s) required for the propagation of feature annotation.</text>
</comment>
<dbReference type="Gene3D" id="2.10.70.10">
    <property type="entry name" value="Complement Module, domain 1"/>
    <property type="match status" value="1"/>
</dbReference>
<dbReference type="InterPro" id="IPR043555">
    <property type="entry name" value="SRPX-like"/>
</dbReference>
<evidence type="ECO:0000256" key="3">
    <source>
        <dbReference type="PROSITE-ProRule" id="PRU00076"/>
    </source>
</evidence>
<keyword evidence="7" id="KW-1185">Reference proteome</keyword>